<evidence type="ECO:0000256" key="1">
    <source>
        <dbReference type="SAM" id="MobiDB-lite"/>
    </source>
</evidence>
<comment type="caution">
    <text evidence="2">The sequence shown here is derived from an EMBL/GenBank/DDBJ whole genome shotgun (WGS) entry which is preliminary data.</text>
</comment>
<feature type="compositionally biased region" description="Basic residues" evidence="1">
    <location>
        <begin position="413"/>
        <end position="422"/>
    </location>
</feature>
<gene>
    <name evidence="2" type="ORF">CKAH01_10482</name>
</gene>
<dbReference type="EMBL" id="VYYT01000832">
    <property type="protein sequence ID" value="KAK2729169.1"/>
    <property type="molecule type" value="Genomic_DNA"/>
</dbReference>
<feature type="region of interest" description="Disordered" evidence="1">
    <location>
        <begin position="381"/>
        <end position="422"/>
    </location>
</feature>
<evidence type="ECO:0000313" key="3">
    <source>
        <dbReference type="Proteomes" id="UP001281614"/>
    </source>
</evidence>
<accession>A0AAD9XVZ7</accession>
<feature type="region of interest" description="Disordered" evidence="1">
    <location>
        <begin position="595"/>
        <end position="633"/>
    </location>
</feature>
<dbReference type="Proteomes" id="UP001281614">
    <property type="component" value="Unassembled WGS sequence"/>
</dbReference>
<feature type="region of interest" description="Disordered" evidence="1">
    <location>
        <begin position="144"/>
        <end position="181"/>
    </location>
</feature>
<dbReference type="AlphaFoldDB" id="A0AAD9XVZ7"/>
<sequence>MVGKTPEQAIPSIVIGCCSSDVSRLQKLFRDSRSRRNCTSGVSSLRFLRKKEDDSFPIFKLIYYPTDSSPLIHKAADELMNVQVLSDQTLCGSMVTYEGRTATISLSLCIGDQIAVLTVAHLFSNPFEENPNPCLDEDEKLCMDESSPIGSPSPSLCWTDDDDQDFQSHGSELSESANTDSMDTNWFERDELLGSESQETQKHGLYQGHRLQAPLELSPSEPFLDYSVALLKPEIMESRTLNFIGPGGGLSNPVLLTKAAESPRNHGAKVFVVSASRGLLTGRILQGFEHFGSYPGQQMCQVWNVVLDSDTGSDSFGSACVVPLAHTMRQLKSAFDVSDVKLPTAEDLELMGQTKSPSASSMVPPKSSMIELKSSISLHNCEGQLKRQRSKRATSPSKDRDENGEDSDDNGHRAQKKPRMKTKTQRFACPFFKYDPQRFRGHNACRGPGWTEIHRLNIPTPWYDRTVDDQVTKNETLQSQYHQFLRREIPDMVRRELEAVVAESMKDVGSTMQDRLTTMIRNSVAKCAKMFEYIPTPSEAMALEETPRTSLDLSDEALEVRSQDSLKPSSPPVVRPNFTPKFEFDLNFNLNFQPQDWPLNQPSTSPSVLSEPQVVGRTHDAGTSEPSTDVGALSKPSADIVCETGSVKIRLEMSTASALSRKGSCRVGVFVTQNSSPCTSH</sequence>
<feature type="compositionally biased region" description="Polar residues" evidence="1">
    <location>
        <begin position="167"/>
        <end position="181"/>
    </location>
</feature>
<protein>
    <submittedName>
        <fullName evidence="2">Uncharacterized protein</fullName>
    </submittedName>
</protein>
<dbReference type="PANTHER" id="PTHR38166">
    <property type="entry name" value="C2H2-TYPE DOMAIN-CONTAINING PROTEIN-RELATED"/>
    <property type="match status" value="1"/>
</dbReference>
<name>A0AAD9XVZ7_COLKA</name>
<feature type="compositionally biased region" description="Polar residues" evidence="1">
    <location>
        <begin position="595"/>
        <end position="610"/>
    </location>
</feature>
<dbReference type="PANTHER" id="PTHR38166:SF1">
    <property type="entry name" value="C2H2-TYPE DOMAIN-CONTAINING PROTEIN"/>
    <property type="match status" value="1"/>
</dbReference>
<evidence type="ECO:0000313" key="2">
    <source>
        <dbReference type="EMBL" id="KAK2729169.1"/>
    </source>
</evidence>
<proteinExistence type="predicted"/>
<reference evidence="2" key="1">
    <citation type="submission" date="2023-02" db="EMBL/GenBank/DDBJ databases">
        <title>Colletotrichum kahawae CIFC_Que2 genome sequencing and assembly.</title>
        <authorList>
            <person name="Baroncelli R."/>
        </authorList>
    </citation>
    <scope>NUCLEOTIDE SEQUENCE</scope>
    <source>
        <strain evidence="2">CIFC_Que2</strain>
    </source>
</reference>
<organism evidence="2 3">
    <name type="scientific">Colletotrichum kahawae</name>
    <name type="common">Coffee berry disease fungus</name>
    <dbReference type="NCBI Taxonomy" id="34407"/>
    <lineage>
        <taxon>Eukaryota</taxon>
        <taxon>Fungi</taxon>
        <taxon>Dikarya</taxon>
        <taxon>Ascomycota</taxon>
        <taxon>Pezizomycotina</taxon>
        <taxon>Sordariomycetes</taxon>
        <taxon>Hypocreomycetidae</taxon>
        <taxon>Glomerellales</taxon>
        <taxon>Glomerellaceae</taxon>
        <taxon>Colletotrichum</taxon>
        <taxon>Colletotrichum gloeosporioides species complex</taxon>
    </lineage>
</organism>
<keyword evidence="3" id="KW-1185">Reference proteome</keyword>